<gene>
    <name evidence="2" type="ORF">W97_02790</name>
</gene>
<dbReference type="Pfam" id="PF06985">
    <property type="entry name" value="HET"/>
    <property type="match status" value="1"/>
</dbReference>
<accession>R7YNU6</accession>
<dbReference type="Pfam" id="PF26639">
    <property type="entry name" value="Het-6_barrel"/>
    <property type="match status" value="1"/>
</dbReference>
<dbReference type="InterPro" id="IPR052895">
    <property type="entry name" value="HetReg/Transcr_Mod"/>
</dbReference>
<feature type="domain" description="Heterokaryon incompatibility" evidence="1">
    <location>
        <begin position="80"/>
        <end position="301"/>
    </location>
</feature>
<dbReference type="Proteomes" id="UP000016924">
    <property type="component" value="Unassembled WGS sequence"/>
</dbReference>
<dbReference type="PANTHER" id="PTHR24148:SF64">
    <property type="entry name" value="HETEROKARYON INCOMPATIBILITY DOMAIN-CONTAINING PROTEIN"/>
    <property type="match status" value="1"/>
</dbReference>
<name>R7YNU6_CONA1</name>
<proteinExistence type="predicted"/>
<dbReference type="OrthoDB" id="2157530at2759"/>
<evidence type="ECO:0000259" key="1">
    <source>
        <dbReference type="Pfam" id="PF06985"/>
    </source>
</evidence>
<dbReference type="EMBL" id="JH767563">
    <property type="protein sequence ID" value="EON63562.1"/>
    <property type="molecule type" value="Genomic_DNA"/>
</dbReference>
<evidence type="ECO:0000313" key="3">
    <source>
        <dbReference type="Proteomes" id="UP000016924"/>
    </source>
</evidence>
<keyword evidence="3" id="KW-1185">Reference proteome</keyword>
<dbReference type="InterPro" id="IPR010730">
    <property type="entry name" value="HET"/>
</dbReference>
<dbReference type="OMA" id="CQRDIAW"/>
<sequence length="776" mass="89914">MPPIPYTYTPLPLATGDRRWLQNNISQIRLLKLLPSEDIDAPISFVIRQDILSKEMDRTSFFAGTGSSKGSEELPKPPVYEALSYVWGDPKVRKAIRVSNEGKAGQEGELQVTVNLYSALQHLRLRDRPRMLWADAVCIDQSNVEERAQQVMIMGRIYALAKKVVVWLGEASMEEVSLEGNGEDKHEPPSNNGLRTYAEWNKTELVADQTRKALSTPPQNQNKGPRKIKSSDFLFDVFQELYDALVNWSQELDKLNTYVDQRYHKLDLDKSLGTRKKTAAQEALRHLLKRTWWTRSWIVQEVLMARQCIFVCGTKAVSWDVMGRTISLLLTSTSSFVRESDNPFSQLPSTIREQLKVIDLWTTKLNMGWNEIHKRTLSLDQLPNHLIRFGCFKCSDPRDKIFAFIGLVERGVRIYADYNLSTREVYMDVTRQHAWHNENLNIICRHHRGYAPTPESAKLKLPSWCPDWSRSDSRGWQSWVVSDDESERDLYFADGRTNFSFVYMFPNPWRLDPELFIGEGARLDVIASISDFIPLSAYDDDSWMDQVRAWEPNSIRQVSLMSKTSQETALRAYWRTLLTDKRYPTWRFSEVGDDGRYWQYDMCYLAFARHIEFGYWASSLDANMEKFKIMLHRTTFGMRFATTERGYYCMVPQAAEVGDTIVVLRGGSVPFVLREADRCAVTKDKEKEEVKEEGVIPEEVVVPKEAVVPEKVVVREEDIRDKDAKEAEKKEEEEEEEEELPIWTMKGTCYVHSMMDGVVFREIEAGKRVSEYFVIR</sequence>
<dbReference type="RefSeq" id="XP_007778879.1">
    <property type="nucleotide sequence ID" value="XM_007780689.1"/>
</dbReference>
<dbReference type="HOGENOM" id="CLU_004184_7_5_1"/>
<dbReference type="AlphaFoldDB" id="R7YNU6"/>
<reference evidence="3" key="1">
    <citation type="submission" date="2012-06" db="EMBL/GenBank/DDBJ databases">
        <title>The genome sequence of Coniosporium apollinis CBS 100218.</title>
        <authorList>
            <consortium name="The Broad Institute Genome Sequencing Platform"/>
            <person name="Cuomo C."/>
            <person name="Gorbushina A."/>
            <person name="Noack S."/>
            <person name="Walker B."/>
            <person name="Young S.K."/>
            <person name="Zeng Q."/>
            <person name="Gargeya S."/>
            <person name="Fitzgerald M."/>
            <person name="Haas B."/>
            <person name="Abouelleil A."/>
            <person name="Alvarado L."/>
            <person name="Arachchi H.M."/>
            <person name="Berlin A.M."/>
            <person name="Chapman S.B."/>
            <person name="Goldberg J."/>
            <person name="Griggs A."/>
            <person name="Gujja S."/>
            <person name="Hansen M."/>
            <person name="Howarth C."/>
            <person name="Imamovic A."/>
            <person name="Larimer J."/>
            <person name="McCowan C."/>
            <person name="Montmayeur A."/>
            <person name="Murphy C."/>
            <person name="Neiman D."/>
            <person name="Pearson M."/>
            <person name="Priest M."/>
            <person name="Roberts A."/>
            <person name="Saif S."/>
            <person name="Shea T."/>
            <person name="Sisk P."/>
            <person name="Sykes S."/>
            <person name="Wortman J."/>
            <person name="Nusbaum C."/>
            <person name="Birren B."/>
        </authorList>
    </citation>
    <scope>NUCLEOTIDE SEQUENCE [LARGE SCALE GENOMIC DNA]</scope>
    <source>
        <strain evidence="3">CBS 100218</strain>
    </source>
</reference>
<protein>
    <recommendedName>
        <fullName evidence="1">Heterokaryon incompatibility domain-containing protein</fullName>
    </recommendedName>
</protein>
<evidence type="ECO:0000313" key="2">
    <source>
        <dbReference type="EMBL" id="EON63562.1"/>
    </source>
</evidence>
<dbReference type="STRING" id="1168221.R7YNU6"/>
<dbReference type="GeneID" id="19900101"/>
<dbReference type="PANTHER" id="PTHR24148">
    <property type="entry name" value="ANKYRIN REPEAT DOMAIN-CONTAINING PROTEIN 39 HOMOLOG-RELATED"/>
    <property type="match status" value="1"/>
</dbReference>
<organism evidence="2 3">
    <name type="scientific">Coniosporium apollinis (strain CBS 100218)</name>
    <name type="common">Rock-inhabiting black yeast</name>
    <dbReference type="NCBI Taxonomy" id="1168221"/>
    <lineage>
        <taxon>Eukaryota</taxon>
        <taxon>Fungi</taxon>
        <taxon>Dikarya</taxon>
        <taxon>Ascomycota</taxon>
        <taxon>Pezizomycotina</taxon>
        <taxon>Dothideomycetes</taxon>
        <taxon>Dothideomycetes incertae sedis</taxon>
        <taxon>Coniosporium</taxon>
    </lineage>
</organism>